<dbReference type="InterPro" id="IPR027417">
    <property type="entry name" value="P-loop_NTPase"/>
</dbReference>
<protein>
    <recommendedName>
        <fullName evidence="3">Sulfotransferase family protein</fullName>
    </recommendedName>
</protein>
<dbReference type="Proteomes" id="UP000767446">
    <property type="component" value="Unassembled WGS sequence"/>
</dbReference>
<evidence type="ECO:0000313" key="2">
    <source>
        <dbReference type="Proteomes" id="UP000767446"/>
    </source>
</evidence>
<sequence length="221" mass="26506">MPVLNLEYGFLFACNPGTGSTSVSKVLINQLNSQWFPEKSITSCDVVMGFKHVPLRYIKQNNLIDSTTFNKLFKFCFVRNPYTFLVSDYIRHKQWKELLDKPDSWIQNQPQAQERVKIANSCSFQEYLEFKNRHRKENTTIELFAHQVECTDKFYKLEEMDEFIRDFYDRFKVQLKMVTINKTRKSTKLEDNQELLTKEVCEYINKIYEPSFTRYNYSQEI</sequence>
<comment type="caution">
    <text evidence="1">The sequence shown here is derived from an EMBL/GenBank/DDBJ whole genome shotgun (WGS) entry which is preliminary data.</text>
</comment>
<dbReference type="AlphaFoldDB" id="A0A941GWT4"/>
<dbReference type="SUPFAM" id="SSF52540">
    <property type="entry name" value="P-loop containing nucleoside triphosphate hydrolases"/>
    <property type="match status" value="1"/>
</dbReference>
<dbReference type="Pfam" id="PF03567">
    <property type="entry name" value="Sulfotransfer_2"/>
    <property type="match status" value="1"/>
</dbReference>
<name>A0A941GWT4_9CHRO</name>
<dbReference type="GO" id="GO:0008146">
    <property type="term" value="F:sulfotransferase activity"/>
    <property type="evidence" value="ECO:0007669"/>
    <property type="project" value="InterPro"/>
</dbReference>
<organism evidence="1 2">
    <name type="scientific">Gomphosphaeria aponina SAG 52.96 = DSM 107014</name>
    <dbReference type="NCBI Taxonomy" id="1521640"/>
    <lineage>
        <taxon>Bacteria</taxon>
        <taxon>Bacillati</taxon>
        <taxon>Cyanobacteriota</taxon>
        <taxon>Cyanophyceae</taxon>
        <taxon>Oscillatoriophycideae</taxon>
        <taxon>Chroococcales</taxon>
        <taxon>Gomphosphaeriaceae</taxon>
        <taxon>Gomphosphaeria</taxon>
    </lineage>
</organism>
<accession>A0A941GWT4</accession>
<dbReference type="GO" id="GO:0016020">
    <property type="term" value="C:membrane"/>
    <property type="evidence" value="ECO:0007669"/>
    <property type="project" value="InterPro"/>
</dbReference>
<reference evidence="1" key="1">
    <citation type="submission" date="2021-02" db="EMBL/GenBank/DDBJ databases">
        <title>Metagenome analyses of Stigonema ocellatum DSM 106950, Chlorogloea purpurea SAG 13.99 and Gomphosphaeria aponina DSM 107014.</title>
        <authorList>
            <person name="Marter P."/>
            <person name="Huang S."/>
        </authorList>
    </citation>
    <scope>NUCLEOTIDE SEQUENCE</scope>
    <source>
        <strain evidence="1">JP213</strain>
    </source>
</reference>
<dbReference type="InterPro" id="IPR005331">
    <property type="entry name" value="Sulfotransferase"/>
</dbReference>
<evidence type="ECO:0000313" key="1">
    <source>
        <dbReference type="EMBL" id="MBR8829278.1"/>
    </source>
</evidence>
<dbReference type="EMBL" id="JADQBC010000121">
    <property type="protein sequence ID" value="MBR8829278.1"/>
    <property type="molecule type" value="Genomic_DNA"/>
</dbReference>
<proteinExistence type="predicted"/>
<evidence type="ECO:0008006" key="3">
    <source>
        <dbReference type="Google" id="ProtNLM"/>
    </source>
</evidence>
<gene>
    <name evidence="1" type="ORF">DSM107014_15505</name>
</gene>